<sequence>MEGSVTGQGRHGSARTMSAVRAAIERSQASITELSREPGINPEKVARWRNLPARSGPARQPGASYRCRRRRFFMIPH</sequence>
<protein>
    <submittedName>
        <fullName evidence="1">Transposase</fullName>
    </submittedName>
</protein>
<evidence type="ECO:0000313" key="2">
    <source>
        <dbReference type="Proteomes" id="UP000031521"/>
    </source>
</evidence>
<evidence type="ECO:0000313" key="1">
    <source>
        <dbReference type="EMBL" id="AJE46231.1"/>
    </source>
</evidence>
<gene>
    <name evidence="1" type="ORF">P73_1516</name>
</gene>
<proteinExistence type="predicted"/>
<accession>A0A0B5DZT6</accession>
<name>A0A0B5DZT6_9RHOB</name>
<dbReference type="Proteomes" id="UP000031521">
    <property type="component" value="Chromosome"/>
</dbReference>
<dbReference type="HOGENOM" id="CLU_2631712_0_0_5"/>
<organism evidence="1 2">
    <name type="scientific">Celeribacter indicus</name>
    <dbReference type="NCBI Taxonomy" id="1208324"/>
    <lineage>
        <taxon>Bacteria</taxon>
        <taxon>Pseudomonadati</taxon>
        <taxon>Pseudomonadota</taxon>
        <taxon>Alphaproteobacteria</taxon>
        <taxon>Rhodobacterales</taxon>
        <taxon>Roseobacteraceae</taxon>
        <taxon>Celeribacter</taxon>
    </lineage>
</organism>
<reference evidence="1 2" key="1">
    <citation type="journal article" date="2014" name="Int. J. Syst. Evol. Microbiol.">
        <title>Celeribacter indicus sp. nov., a polycyclic aromatic hydrocarbon-degrading bacterium from deep-sea sediment and reclassification of Huaishuia halophila as Celeribacter halophilus comb. nov.</title>
        <authorList>
            <person name="Lai Q."/>
            <person name="Cao J."/>
            <person name="Yuan J."/>
            <person name="Li F."/>
            <person name="Shao Z."/>
        </authorList>
    </citation>
    <scope>NUCLEOTIDE SEQUENCE [LARGE SCALE GENOMIC DNA]</scope>
    <source>
        <strain evidence="1">P73</strain>
    </source>
</reference>
<dbReference type="EMBL" id="CP004393">
    <property type="protein sequence ID" value="AJE46231.1"/>
    <property type="molecule type" value="Genomic_DNA"/>
</dbReference>
<dbReference type="STRING" id="1208324.P73_1516"/>
<dbReference type="AlphaFoldDB" id="A0A0B5DZT6"/>
<dbReference type="KEGG" id="cid:P73_1516"/>
<keyword evidence="2" id="KW-1185">Reference proteome</keyword>